<accession>A0AA95KK49</accession>
<keyword evidence="2" id="KW-1133">Transmembrane helix</keyword>
<feature type="coiled-coil region" evidence="1">
    <location>
        <begin position="54"/>
        <end position="81"/>
    </location>
</feature>
<feature type="transmembrane region" description="Helical" evidence="2">
    <location>
        <begin position="7"/>
        <end position="25"/>
    </location>
</feature>
<evidence type="ECO:0000256" key="1">
    <source>
        <dbReference type="SAM" id="Coils"/>
    </source>
</evidence>
<name>A0AA95KK49_9GAMM</name>
<dbReference type="KEGG" id="tdu:QJT80_14100"/>
<keyword evidence="1" id="KW-0175">Coiled coil</keyword>
<evidence type="ECO:0000256" key="2">
    <source>
        <dbReference type="SAM" id="Phobius"/>
    </source>
</evidence>
<protein>
    <submittedName>
        <fullName evidence="3">Uncharacterized protein</fullName>
    </submittedName>
</protein>
<evidence type="ECO:0000313" key="3">
    <source>
        <dbReference type="EMBL" id="WGZ90603.1"/>
    </source>
</evidence>
<feature type="coiled-coil region" evidence="1">
    <location>
        <begin position="266"/>
        <end position="333"/>
    </location>
</feature>
<reference evidence="3" key="1">
    <citation type="journal article" date="2023" name="Int. J. Mol. Sci.">
        <title>Metagenomics Revealed a New Genus 'Candidatus Thiocaldithrix dubininis' gen. nov., sp. nov. and a New Species 'Candidatus Thiothrix putei' sp. nov. in the Family Thiotrichaceae, Some Members of Which Have Traits of Both Na+- and H+-Motive Energetics.</title>
        <authorList>
            <person name="Ravin N.V."/>
            <person name="Muntyan M.S."/>
            <person name="Smolyakov D.D."/>
            <person name="Rudenko T.S."/>
            <person name="Beletsky A.V."/>
            <person name="Mardanov A.V."/>
            <person name="Grabovich M.Y."/>
        </authorList>
    </citation>
    <scope>NUCLEOTIDE SEQUENCE</scope>
    <source>
        <strain evidence="3">GKL-01</strain>
    </source>
</reference>
<dbReference type="AlphaFoldDB" id="A0AA95KK49"/>
<dbReference type="EMBL" id="CP124755">
    <property type="protein sequence ID" value="WGZ90603.1"/>
    <property type="molecule type" value="Genomic_DNA"/>
</dbReference>
<proteinExistence type="predicted"/>
<gene>
    <name evidence="3" type="ORF">QJT80_14100</name>
</gene>
<keyword evidence="2" id="KW-0812">Transmembrane</keyword>
<sequence length="406" mass="45969">MLGYIDWIIILIALLAAGGALLLLYPQSNQQDKDSLYDLRKQAEINQKRIQDVLDSTQAGAKDAENLVQQLRQHVNKAGEVYQSSQVKASEAEAILERVSIAEKEMRDISTQLGERLAHLQGYWDEQLGDSVSSVRKIRSQLKESLGQVDDSLTRLHEQERMAQGFTRKLLDYHQEQARSQQDNSRLSKQVHERLEDMLVESTHLLDRMKRYQQDADAIFARFSDDMASMEGQAGDVLKNWVDSTDSARKELQASLTETQQHLGTMRLREAQSDELERKIRQHFEEVEKINVAQLSKNLDLTDQMSDHLHKGVEQARNVLSTLQQAVQGVTANLTERLPVEAANAPTTKAEQELELEVVEVKSAELANSDNAALKLAEVADLKTFREGEVNTDNEQAKLLALRAYR</sequence>
<organism evidence="3">
    <name type="scientific">Candidatus Thiocaldithrix dubininis</name>
    <dbReference type="NCBI Taxonomy" id="3080823"/>
    <lineage>
        <taxon>Bacteria</taxon>
        <taxon>Pseudomonadati</taxon>
        <taxon>Pseudomonadota</taxon>
        <taxon>Gammaproteobacteria</taxon>
        <taxon>Thiotrichales</taxon>
        <taxon>Thiotrichaceae</taxon>
        <taxon>Candidatus Thiocaldithrix</taxon>
    </lineage>
</organism>
<dbReference type="Proteomes" id="UP001300672">
    <property type="component" value="Chromosome"/>
</dbReference>
<reference evidence="3" key="2">
    <citation type="submission" date="2023-04" db="EMBL/GenBank/DDBJ databases">
        <authorList>
            <person name="Beletskiy A.V."/>
            <person name="Mardanov A.V."/>
            <person name="Ravin N.V."/>
        </authorList>
    </citation>
    <scope>NUCLEOTIDE SEQUENCE</scope>
    <source>
        <strain evidence="3">GKL-01</strain>
    </source>
</reference>
<keyword evidence="2" id="KW-0472">Membrane</keyword>